<dbReference type="InterPro" id="IPR050832">
    <property type="entry name" value="Bact_Acetyltransf"/>
</dbReference>
<dbReference type="PROSITE" id="PS51186">
    <property type="entry name" value="GNAT"/>
    <property type="match status" value="1"/>
</dbReference>
<sequence length="181" mass="20124">MPHDSALDLVQITDPRDVAPELRRELIDCWITVTNTGGAAGFPFPPVGEDDVTPVADRLLSRLDPHRSRLLVARADGLLAGWVVLDRDPYRLVGHWGAVHHLQTRPAFRGRGIGSALVHELRKIARDELGLEQLRLAARGGEGLEDFYGRLGWREIGRWPAALRLAPDDTRDEVLMILAPL</sequence>
<evidence type="ECO:0000313" key="5">
    <source>
        <dbReference type="Proteomes" id="UP001550044"/>
    </source>
</evidence>
<dbReference type="CDD" id="cd04301">
    <property type="entry name" value="NAT_SF"/>
    <property type="match status" value="1"/>
</dbReference>
<dbReference type="PANTHER" id="PTHR43877:SF2">
    <property type="entry name" value="AMINOALKYLPHOSPHONATE N-ACETYLTRANSFERASE-RELATED"/>
    <property type="match status" value="1"/>
</dbReference>
<evidence type="ECO:0000313" key="4">
    <source>
        <dbReference type="EMBL" id="MET8434326.1"/>
    </source>
</evidence>
<dbReference type="Pfam" id="PF00583">
    <property type="entry name" value="Acetyltransf_1"/>
    <property type="match status" value="1"/>
</dbReference>
<name>A0ABV2UA43_9ACTN</name>
<evidence type="ECO:0000259" key="3">
    <source>
        <dbReference type="PROSITE" id="PS51186"/>
    </source>
</evidence>
<dbReference type="SUPFAM" id="SSF55729">
    <property type="entry name" value="Acyl-CoA N-acyltransferases (Nat)"/>
    <property type="match status" value="1"/>
</dbReference>
<protein>
    <submittedName>
        <fullName evidence="4">GNAT family N-acetyltransferase</fullName>
    </submittedName>
</protein>
<accession>A0ABV2UA43</accession>
<dbReference type="PANTHER" id="PTHR43877">
    <property type="entry name" value="AMINOALKYLPHOSPHONATE N-ACETYLTRANSFERASE-RELATED-RELATED"/>
    <property type="match status" value="1"/>
</dbReference>
<feature type="domain" description="N-acetyltransferase" evidence="3">
    <location>
        <begin position="7"/>
        <end position="181"/>
    </location>
</feature>
<comment type="caution">
    <text evidence="4">The sequence shown here is derived from an EMBL/GenBank/DDBJ whole genome shotgun (WGS) entry which is preliminary data.</text>
</comment>
<dbReference type="EMBL" id="JBEXIP010000011">
    <property type="protein sequence ID" value="MET8434326.1"/>
    <property type="molecule type" value="Genomic_DNA"/>
</dbReference>
<evidence type="ECO:0000256" key="1">
    <source>
        <dbReference type="ARBA" id="ARBA00022679"/>
    </source>
</evidence>
<organism evidence="4 5">
    <name type="scientific">Streptomyces sp. 900116325</name>
    <dbReference type="NCBI Taxonomy" id="3154295"/>
    <lineage>
        <taxon>Bacteria</taxon>
        <taxon>Bacillati</taxon>
        <taxon>Actinomycetota</taxon>
        <taxon>Actinomycetes</taxon>
        <taxon>Kitasatosporales</taxon>
        <taxon>Streptomycetaceae</taxon>
        <taxon>Streptomyces</taxon>
    </lineage>
</organism>
<evidence type="ECO:0000256" key="2">
    <source>
        <dbReference type="ARBA" id="ARBA00023315"/>
    </source>
</evidence>
<keyword evidence="5" id="KW-1185">Reference proteome</keyword>
<keyword evidence="2" id="KW-0012">Acyltransferase</keyword>
<dbReference type="Gene3D" id="3.40.630.30">
    <property type="match status" value="1"/>
</dbReference>
<dbReference type="Proteomes" id="UP001550044">
    <property type="component" value="Unassembled WGS sequence"/>
</dbReference>
<proteinExistence type="predicted"/>
<dbReference type="RefSeq" id="WP_356497114.1">
    <property type="nucleotide sequence ID" value="NZ_JBEXEF010000003.1"/>
</dbReference>
<gene>
    <name evidence="4" type="ORF">ABZV61_16280</name>
</gene>
<reference evidence="4 5" key="1">
    <citation type="submission" date="2024-06" db="EMBL/GenBank/DDBJ databases">
        <title>The Natural Products Discovery Center: Release of the First 8490 Sequenced Strains for Exploring Actinobacteria Biosynthetic Diversity.</title>
        <authorList>
            <person name="Kalkreuter E."/>
            <person name="Kautsar S.A."/>
            <person name="Yang D."/>
            <person name="Bader C.D."/>
            <person name="Teijaro C.N."/>
            <person name="Fluegel L."/>
            <person name="Davis C.M."/>
            <person name="Simpson J.R."/>
            <person name="Lauterbach L."/>
            <person name="Steele A.D."/>
            <person name="Gui C."/>
            <person name="Meng S."/>
            <person name="Li G."/>
            <person name="Viehrig K."/>
            <person name="Ye F."/>
            <person name="Su P."/>
            <person name="Kiefer A.F."/>
            <person name="Nichols A."/>
            <person name="Cepeda A.J."/>
            <person name="Yan W."/>
            <person name="Fan B."/>
            <person name="Jiang Y."/>
            <person name="Adhikari A."/>
            <person name="Zheng C.-J."/>
            <person name="Schuster L."/>
            <person name="Cowan T.M."/>
            <person name="Smanski M.J."/>
            <person name="Chevrette M.G."/>
            <person name="De Carvalho L.P.S."/>
            <person name="Shen B."/>
        </authorList>
    </citation>
    <scope>NUCLEOTIDE SEQUENCE [LARGE SCALE GENOMIC DNA]</scope>
    <source>
        <strain evidence="4 5">NPDC005137</strain>
    </source>
</reference>
<dbReference type="InterPro" id="IPR000182">
    <property type="entry name" value="GNAT_dom"/>
</dbReference>
<keyword evidence="1" id="KW-0808">Transferase</keyword>
<dbReference type="InterPro" id="IPR016181">
    <property type="entry name" value="Acyl_CoA_acyltransferase"/>
</dbReference>